<dbReference type="RefSeq" id="WP_148352910.1">
    <property type="nucleotide sequence ID" value="NZ_JBHSBF010000011.1"/>
</dbReference>
<gene>
    <name evidence="4" type="ORF">FXF65_27555</name>
</gene>
<feature type="domain" description="MHYT" evidence="3">
    <location>
        <begin position="9"/>
        <end position="199"/>
    </location>
</feature>
<keyword evidence="5" id="KW-1185">Reference proteome</keyword>
<feature type="transmembrane region" description="Helical" evidence="1">
    <location>
        <begin position="111"/>
        <end position="134"/>
    </location>
</feature>
<dbReference type="PANTHER" id="PTHR35152:SF1">
    <property type="entry name" value="DOMAIN SIGNALLING PROTEIN, PUTATIVE (AFU_ORTHOLOGUE AFUA_5G11310)-RELATED"/>
    <property type="match status" value="1"/>
</dbReference>
<sequence>MAEVDHFSYGVLTPVLAYLMSVIGSLLGLLCTARARVSAGRARAAWLALAALAIGWTGIWVMHFIAMLGFSVGGAEIRYDVPRTILSCVIAVVVVAAGLFLVGFREAGRGAIVTGGVVMGIGVASMHYLGMAAMNMPGHIGYQPGLVAASVAIAVVAASAALLFALRVRGAWATAGAALIMGVAVTGMHYTGMAAMRVTMHHDMAPPTGATATDFLVPLIGAIGVVSIVLLAIVAMAPSEDEMRIEAELRERIQARREIRPPYPPYPPMPPTEPSRTRSPAEWFDG</sequence>
<dbReference type="PROSITE" id="PS50924">
    <property type="entry name" value="MHYT"/>
    <property type="match status" value="1"/>
</dbReference>
<feature type="transmembrane region" description="Helical" evidence="1">
    <location>
        <begin position="173"/>
        <end position="195"/>
    </location>
</feature>
<dbReference type="Proteomes" id="UP000322634">
    <property type="component" value="Unassembled WGS sequence"/>
</dbReference>
<dbReference type="PANTHER" id="PTHR35152">
    <property type="entry name" value="DOMAIN SIGNALLING PROTEIN, PUTATIVE (AFU_ORTHOLOGUE AFUA_5G11310)-RELATED"/>
    <property type="match status" value="1"/>
</dbReference>
<dbReference type="GO" id="GO:0016020">
    <property type="term" value="C:membrane"/>
    <property type="evidence" value="ECO:0007669"/>
    <property type="project" value="UniProtKB-UniRule"/>
</dbReference>
<organism evidence="4 5">
    <name type="scientific">Actinomadura syzygii</name>
    <dbReference type="NCBI Taxonomy" id="1427538"/>
    <lineage>
        <taxon>Bacteria</taxon>
        <taxon>Bacillati</taxon>
        <taxon>Actinomycetota</taxon>
        <taxon>Actinomycetes</taxon>
        <taxon>Streptosporangiales</taxon>
        <taxon>Thermomonosporaceae</taxon>
        <taxon>Actinomadura</taxon>
    </lineage>
</organism>
<dbReference type="EMBL" id="VSFF01000010">
    <property type="protein sequence ID" value="TYC11824.1"/>
    <property type="molecule type" value="Genomic_DNA"/>
</dbReference>
<feature type="region of interest" description="Disordered" evidence="2">
    <location>
        <begin position="256"/>
        <end position="286"/>
    </location>
</feature>
<dbReference type="OrthoDB" id="3763366at2"/>
<reference evidence="4 5" key="1">
    <citation type="submission" date="2019-08" db="EMBL/GenBank/DDBJ databases">
        <title>Actinomadura sp. nov. CYP1-5 isolated from mountain soil.</title>
        <authorList>
            <person name="Songsumanus A."/>
            <person name="Kuncharoen N."/>
            <person name="Kudo T."/>
            <person name="Yuki M."/>
            <person name="Igarashi Y."/>
            <person name="Tanasupawat S."/>
        </authorList>
    </citation>
    <scope>NUCLEOTIDE SEQUENCE [LARGE SCALE GENOMIC DNA]</scope>
    <source>
        <strain evidence="4 5">GKU157</strain>
    </source>
</reference>
<evidence type="ECO:0000313" key="4">
    <source>
        <dbReference type="EMBL" id="TYC11824.1"/>
    </source>
</evidence>
<feature type="transmembrane region" description="Helical" evidence="1">
    <location>
        <begin position="45"/>
        <end position="72"/>
    </location>
</feature>
<feature type="transmembrane region" description="Helical" evidence="1">
    <location>
        <begin position="215"/>
        <end position="237"/>
    </location>
</feature>
<keyword evidence="1" id="KW-0472">Membrane</keyword>
<dbReference type="Pfam" id="PF03707">
    <property type="entry name" value="MHYT"/>
    <property type="match status" value="3"/>
</dbReference>
<feature type="transmembrane region" description="Helical" evidence="1">
    <location>
        <begin position="15"/>
        <end position="33"/>
    </location>
</feature>
<evidence type="ECO:0000259" key="3">
    <source>
        <dbReference type="PROSITE" id="PS50924"/>
    </source>
</evidence>
<dbReference type="InterPro" id="IPR005330">
    <property type="entry name" value="MHYT_dom"/>
</dbReference>
<feature type="transmembrane region" description="Helical" evidence="1">
    <location>
        <begin position="146"/>
        <end position="166"/>
    </location>
</feature>
<keyword evidence="1" id="KW-1133">Transmembrane helix</keyword>
<comment type="caution">
    <text evidence="4">The sequence shown here is derived from an EMBL/GenBank/DDBJ whole genome shotgun (WGS) entry which is preliminary data.</text>
</comment>
<evidence type="ECO:0000256" key="2">
    <source>
        <dbReference type="SAM" id="MobiDB-lite"/>
    </source>
</evidence>
<feature type="transmembrane region" description="Helical" evidence="1">
    <location>
        <begin position="84"/>
        <end position="104"/>
    </location>
</feature>
<accession>A0A5D0U164</accession>
<evidence type="ECO:0000256" key="1">
    <source>
        <dbReference type="PROSITE-ProRule" id="PRU00244"/>
    </source>
</evidence>
<name>A0A5D0U164_9ACTN</name>
<protein>
    <recommendedName>
        <fullName evidence="3">MHYT domain-containing protein</fullName>
    </recommendedName>
</protein>
<dbReference type="AlphaFoldDB" id="A0A5D0U164"/>
<feature type="compositionally biased region" description="Pro residues" evidence="2">
    <location>
        <begin position="261"/>
        <end position="273"/>
    </location>
</feature>
<keyword evidence="1" id="KW-0812">Transmembrane</keyword>
<proteinExistence type="predicted"/>
<evidence type="ECO:0000313" key="5">
    <source>
        <dbReference type="Proteomes" id="UP000322634"/>
    </source>
</evidence>